<dbReference type="Proteomes" id="UP000182660">
    <property type="component" value="Unassembled WGS sequence"/>
</dbReference>
<dbReference type="HOGENOM" id="CLU_190700_0_0_6"/>
<evidence type="ECO:0008006" key="5">
    <source>
        <dbReference type="Google" id="ProtNLM"/>
    </source>
</evidence>
<dbReference type="Proteomes" id="UP000183794">
    <property type="component" value="Unassembled WGS sequence"/>
</dbReference>
<dbReference type="OrthoDB" id="5820465at2"/>
<dbReference type="AlphaFoldDB" id="A0A090IGL5"/>
<dbReference type="InterPro" id="IPR021343">
    <property type="entry name" value="DUF2960"/>
</dbReference>
<name>A0A090IGL5_9GAMM</name>
<evidence type="ECO:0000313" key="3">
    <source>
        <dbReference type="Proteomes" id="UP000182660"/>
    </source>
</evidence>
<organism evidence="2 4">
    <name type="scientific">Moritella viscosa</name>
    <dbReference type="NCBI Taxonomy" id="80854"/>
    <lineage>
        <taxon>Bacteria</taxon>
        <taxon>Pseudomonadati</taxon>
        <taxon>Pseudomonadota</taxon>
        <taxon>Gammaproteobacteria</taxon>
        <taxon>Alteromonadales</taxon>
        <taxon>Moritellaceae</taxon>
        <taxon>Moritella</taxon>
    </lineage>
</organism>
<reference evidence="2 4" key="1">
    <citation type="submission" date="2016-11" db="EMBL/GenBank/DDBJ databases">
        <authorList>
            <person name="Jaros S."/>
            <person name="Januszkiewicz K."/>
            <person name="Wedrychowicz H."/>
        </authorList>
    </citation>
    <scope>NUCLEOTIDE SEQUENCE [LARGE SCALE GENOMIC DNA]</scope>
    <source>
        <strain evidence="2">NVI 5450</strain>
    </source>
</reference>
<accession>A0A090IGL5</accession>
<dbReference type="KEGG" id="mvs:MVIS_2133"/>
<evidence type="ECO:0000313" key="4">
    <source>
        <dbReference type="Proteomes" id="UP000183794"/>
    </source>
</evidence>
<dbReference type="RefSeq" id="WP_019440304.1">
    <property type="nucleotide sequence ID" value="NZ_CAWQZC010000024.1"/>
</dbReference>
<gene>
    <name evidence="1" type="ORF">MT2528_3814</name>
    <name evidence="2" type="ORF">NVI5450_3993</name>
</gene>
<reference evidence="1 3" key="2">
    <citation type="submission" date="2016-11" db="EMBL/GenBank/DDBJ databases">
        <authorList>
            <person name="Klemetsen T."/>
        </authorList>
    </citation>
    <scope>NUCLEOTIDE SEQUENCE [LARGE SCALE GENOMIC DNA]</scope>
    <source>
        <strain evidence="1">MT 2528</strain>
    </source>
</reference>
<dbReference type="Pfam" id="PF11173">
    <property type="entry name" value="DUF2960"/>
    <property type="match status" value="1"/>
</dbReference>
<proteinExistence type="predicted"/>
<protein>
    <recommendedName>
        <fullName evidence="5">DUF2960 domain-containing protein</fullName>
    </recommendedName>
</protein>
<dbReference type="EMBL" id="FPLJ01000083">
    <property type="protein sequence ID" value="SGY99267.1"/>
    <property type="molecule type" value="Genomic_DNA"/>
</dbReference>
<evidence type="ECO:0000313" key="2">
    <source>
        <dbReference type="EMBL" id="SGZ13982.1"/>
    </source>
</evidence>
<evidence type="ECO:0000313" key="1">
    <source>
        <dbReference type="EMBL" id="SGY99267.1"/>
    </source>
</evidence>
<dbReference type="STRING" id="80854.MVIS_2133"/>
<sequence>MAHLVTYTYKKQDKKIPFSYRQFHHIYEAAAAEEGIDLTQYLIMEKQVEDVSKGTKAVREFRKNHFTKLGFTNVWFIKDGIEE</sequence>
<dbReference type="EMBL" id="FPLD01000112">
    <property type="protein sequence ID" value="SGZ13982.1"/>
    <property type="molecule type" value="Genomic_DNA"/>
</dbReference>
<dbReference type="GeneID" id="61297618"/>
<dbReference type="PATRIC" id="fig|80854.5.peg.2277"/>
<keyword evidence="3" id="KW-1185">Reference proteome</keyword>